<feature type="non-terminal residue" evidence="1">
    <location>
        <position position="113"/>
    </location>
</feature>
<name>A0A146KJY1_9EUKA</name>
<evidence type="ECO:0000313" key="1">
    <source>
        <dbReference type="EMBL" id="JAP95569.1"/>
    </source>
</evidence>
<sequence length="113" mass="13223">KSKQVAEHFYPCLMFMVHYQFKHQGHERKRFQYFFGQQIPKLRTSMIKTIVNISYQCPVSWDLARAYDVLQILLVARFGDGECVGIKEICDMGINWLCCSSKENRAVLEKING</sequence>
<proteinExistence type="predicted"/>
<dbReference type="AlphaFoldDB" id="A0A146KJY1"/>
<dbReference type="EMBL" id="GDID01001037">
    <property type="protein sequence ID" value="JAP95569.1"/>
    <property type="molecule type" value="Transcribed_RNA"/>
</dbReference>
<reference evidence="1" key="1">
    <citation type="submission" date="2015-07" db="EMBL/GenBank/DDBJ databases">
        <title>Adaptation to a free-living lifestyle via gene acquisitions in the diplomonad Trepomonas sp. PC1.</title>
        <authorList>
            <person name="Xu F."/>
            <person name="Jerlstrom-Hultqvist J."/>
            <person name="Kolisko M."/>
            <person name="Simpson A.G.B."/>
            <person name="Roger A.J."/>
            <person name="Svard S.G."/>
            <person name="Andersson J.O."/>
        </authorList>
    </citation>
    <scope>NUCLEOTIDE SEQUENCE</scope>
    <source>
        <strain evidence="1">PC1</strain>
    </source>
</reference>
<feature type="non-terminal residue" evidence="1">
    <location>
        <position position="1"/>
    </location>
</feature>
<gene>
    <name evidence="1" type="ORF">TPC1_11395</name>
</gene>
<accession>A0A146KJY1</accession>
<organism evidence="1">
    <name type="scientific">Trepomonas sp. PC1</name>
    <dbReference type="NCBI Taxonomy" id="1076344"/>
    <lineage>
        <taxon>Eukaryota</taxon>
        <taxon>Metamonada</taxon>
        <taxon>Diplomonadida</taxon>
        <taxon>Hexamitidae</taxon>
        <taxon>Hexamitinae</taxon>
        <taxon>Trepomonas</taxon>
    </lineage>
</organism>
<protein>
    <submittedName>
        <fullName evidence="1">Uncharacterized protein</fullName>
    </submittedName>
</protein>